<comment type="caution">
    <text evidence="2">The sequence shown here is derived from an EMBL/GenBank/DDBJ whole genome shotgun (WGS) entry which is preliminary data.</text>
</comment>
<feature type="compositionally biased region" description="Acidic residues" evidence="1">
    <location>
        <begin position="1"/>
        <end position="10"/>
    </location>
</feature>
<organism evidence="2 3">
    <name type="scientific">Candidatus Dojkabacteria bacterium</name>
    <dbReference type="NCBI Taxonomy" id="2099670"/>
    <lineage>
        <taxon>Bacteria</taxon>
        <taxon>Candidatus Dojkabacteria</taxon>
    </lineage>
</organism>
<evidence type="ECO:0000313" key="2">
    <source>
        <dbReference type="EMBL" id="TXG78755.1"/>
    </source>
</evidence>
<evidence type="ECO:0000313" key="3">
    <source>
        <dbReference type="Proteomes" id="UP000321026"/>
    </source>
</evidence>
<sequence>MSNTDFDLEGDGFKEGPSAPAVGTPASSSLETSVPETLTIDSKKVKTPDGVKIKTPLDIVGSISIRPYVDANSENMGLEKYGYVLFPGTAQEEQLAAIERNGTIQYITGLNEFAPEVQLIEDEEKKEAVIRNIRMIVSDLEKKIATNMVKPDDEEFWNKVRLLRPDKMDFWDKITIRCQNEPLYLDPKKDPYDLIKLMAIEAGGFSIIAKSYEDAQARAVPPKFYLDKEVDTVNTRTEYKKLKNRATGMLDEMYNKNPKKLLYVTKVVDAYSAKYKNSTPLDTLYDVMDEFIQGNGAEGNKTKAAQQFINAAGLDMETLKLKSLVKDASFYKFITPKPDGMIYHTKTGAMLGRNVADIVEFFKSPVNEDILGKIMNEVEQFWKQ</sequence>
<dbReference type="EMBL" id="SSDS01000007">
    <property type="protein sequence ID" value="TXG78755.1"/>
    <property type="molecule type" value="Genomic_DNA"/>
</dbReference>
<protein>
    <submittedName>
        <fullName evidence="2">Uncharacterized protein</fullName>
    </submittedName>
</protein>
<feature type="region of interest" description="Disordered" evidence="1">
    <location>
        <begin position="1"/>
        <end position="35"/>
    </location>
</feature>
<name>A0A5C7JB02_9BACT</name>
<gene>
    <name evidence="2" type="ORF">E6Q11_00455</name>
</gene>
<feature type="compositionally biased region" description="Polar residues" evidence="1">
    <location>
        <begin position="25"/>
        <end position="35"/>
    </location>
</feature>
<evidence type="ECO:0000256" key="1">
    <source>
        <dbReference type="SAM" id="MobiDB-lite"/>
    </source>
</evidence>
<proteinExistence type="predicted"/>
<accession>A0A5C7JB02</accession>
<dbReference type="AlphaFoldDB" id="A0A5C7JB02"/>
<reference evidence="2 3" key="1">
    <citation type="submission" date="2018-09" db="EMBL/GenBank/DDBJ databases">
        <title>Metagenome Assembled Genomes from an Advanced Water Purification Facility.</title>
        <authorList>
            <person name="Stamps B.W."/>
            <person name="Spear J.R."/>
        </authorList>
    </citation>
    <scope>NUCLEOTIDE SEQUENCE [LARGE SCALE GENOMIC DNA]</scope>
    <source>
        <strain evidence="2">Bin_63_2</strain>
    </source>
</reference>
<dbReference type="Proteomes" id="UP000321026">
    <property type="component" value="Unassembled WGS sequence"/>
</dbReference>